<gene>
    <name evidence="15" type="ORF">CIK83_10110</name>
</gene>
<evidence type="ECO:0000313" key="15">
    <source>
        <dbReference type="EMBL" id="RCS73912.1"/>
    </source>
</evidence>
<dbReference type="EMBL" id="QPGL01000001">
    <property type="protein sequence ID" value="RCS73912.1"/>
    <property type="molecule type" value="Genomic_DNA"/>
</dbReference>
<evidence type="ECO:0000256" key="10">
    <source>
        <dbReference type="ARBA" id="ARBA00035657"/>
    </source>
</evidence>
<dbReference type="PANTHER" id="PTHR39579">
    <property type="entry name" value="INNER MEMBRANE PROTEIN YHCB"/>
    <property type="match status" value="1"/>
</dbReference>
<dbReference type="InterPro" id="IPR009386">
    <property type="entry name" value="ZapG-like"/>
</dbReference>
<evidence type="ECO:0000256" key="12">
    <source>
        <dbReference type="ARBA" id="ARBA00035727"/>
    </source>
</evidence>
<comment type="caution">
    <text evidence="15">The sequence shown here is derived from an EMBL/GenBank/DDBJ whole genome shotgun (WGS) entry which is preliminary data.</text>
</comment>
<protein>
    <recommendedName>
        <fullName evidence="11">Z-ring associated protein G</fullName>
    </recommendedName>
    <alternativeName>
        <fullName evidence="12">Cell division protein ZapG</fullName>
    </alternativeName>
</protein>
<evidence type="ECO:0000256" key="4">
    <source>
        <dbReference type="ARBA" id="ARBA00022618"/>
    </source>
</evidence>
<keyword evidence="16" id="KW-1185">Reference proteome</keyword>
<reference evidence="15 16" key="1">
    <citation type="journal article" date="2017" name="Elife">
        <title>Extensive horizontal gene transfer in cheese-associated bacteria.</title>
        <authorList>
            <person name="Bonham K.S."/>
            <person name="Wolfe B.E."/>
            <person name="Dutton R.J."/>
        </authorList>
    </citation>
    <scope>NUCLEOTIDE SEQUENCE [LARGE SCALE GENOMIC DNA]</scope>
    <source>
        <strain evidence="15 16">JB196</strain>
    </source>
</reference>
<dbReference type="Pfam" id="PF06295">
    <property type="entry name" value="ZapG-like"/>
    <property type="match status" value="1"/>
</dbReference>
<dbReference type="GO" id="GO:0008360">
    <property type="term" value="P:regulation of cell shape"/>
    <property type="evidence" value="ECO:0007669"/>
    <property type="project" value="UniProtKB-KW"/>
</dbReference>
<keyword evidence="8 14" id="KW-0472">Membrane</keyword>
<evidence type="ECO:0000256" key="1">
    <source>
        <dbReference type="ARBA" id="ARBA00004377"/>
    </source>
</evidence>
<keyword evidence="7 14" id="KW-1133">Transmembrane helix</keyword>
<dbReference type="GeneID" id="303189279"/>
<evidence type="ECO:0000313" key="16">
    <source>
        <dbReference type="Proteomes" id="UP000252479"/>
    </source>
</evidence>
<evidence type="ECO:0000256" key="8">
    <source>
        <dbReference type="ARBA" id="ARBA00023136"/>
    </source>
</evidence>
<accession>A0A368LPV6</accession>
<keyword evidence="4" id="KW-0132">Cell division</keyword>
<dbReference type="NCBIfam" id="NF008672">
    <property type="entry name" value="PRK11677.1"/>
    <property type="match status" value="1"/>
</dbReference>
<comment type="subcellular location">
    <subcellularLocation>
        <location evidence="1">Cell inner membrane</location>
        <topology evidence="1">Single-pass membrane protein</topology>
    </subcellularLocation>
</comment>
<evidence type="ECO:0000256" key="3">
    <source>
        <dbReference type="ARBA" id="ARBA00022519"/>
    </source>
</evidence>
<evidence type="ECO:0000256" key="2">
    <source>
        <dbReference type="ARBA" id="ARBA00022475"/>
    </source>
</evidence>
<keyword evidence="3" id="KW-0997">Cell inner membrane</keyword>
<keyword evidence="6" id="KW-0133">Cell shape</keyword>
<dbReference type="OrthoDB" id="6401511at2"/>
<evidence type="ECO:0000256" key="6">
    <source>
        <dbReference type="ARBA" id="ARBA00022960"/>
    </source>
</evidence>
<dbReference type="PIRSF" id="PIRSF006318">
    <property type="entry name" value="YhcB"/>
    <property type="match status" value="1"/>
</dbReference>
<dbReference type="GO" id="GO:0005886">
    <property type="term" value="C:plasma membrane"/>
    <property type="evidence" value="ECO:0007669"/>
    <property type="project" value="UniProtKB-SubCell"/>
</dbReference>
<comment type="similarity">
    <text evidence="10">Belongs to the ZapG family.</text>
</comment>
<evidence type="ECO:0000256" key="14">
    <source>
        <dbReference type="SAM" id="Phobius"/>
    </source>
</evidence>
<dbReference type="RefSeq" id="WP_086960774.1">
    <property type="nucleotide sequence ID" value="NZ_AP018680.1"/>
</dbReference>
<name>A0A368LPV6_9VIBR</name>
<dbReference type="GO" id="GO:0051301">
    <property type="term" value="P:cell division"/>
    <property type="evidence" value="ECO:0007669"/>
    <property type="project" value="UniProtKB-KW"/>
</dbReference>
<keyword evidence="2" id="KW-1003">Cell membrane</keyword>
<keyword evidence="9" id="KW-0131">Cell cycle</keyword>
<evidence type="ECO:0000256" key="7">
    <source>
        <dbReference type="ARBA" id="ARBA00022989"/>
    </source>
</evidence>
<evidence type="ECO:0000256" key="13">
    <source>
        <dbReference type="SAM" id="MobiDB-lite"/>
    </source>
</evidence>
<evidence type="ECO:0000256" key="9">
    <source>
        <dbReference type="ARBA" id="ARBA00023306"/>
    </source>
</evidence>
<dbReference type="AlphaFoldDB" id="A0A368LPV6"/>
<feature type="region of interest" description="Disordered" evidence="13">
    <location>
        <begin position="82"/>
        <end position="146"/>
    </location>
</feature>
<organism evidence="15 16">
    <name type="scientific">Vibrio casei</name>
    <dbReference type="NCBI Taxonomy" id="673372"/>
    <lineage>
        <taxon>Bacteria</taxon>
        <taxon>Pseudomonadati</taxon>
        <taxon>Pseudomonadota</taxon>
        <taxon>Gammaproteobacteria</taxon>
        <taxon>Vibrionales</taxon>
        <taxon>Vibrionaceae</taxon>
        <taxon>Vibrio</taxon>
    </lineage>
</organism>
<sequence>MAFLYAAVGLVIGLIVGIIIARLMTPEYKKHKQIQKELETAKFELEQHRQDLADHFSNSAEMLDTLGKNYTKIYQHMAQSSSNLLPNLPKQENPFAIQASEPTPDEQRKAEELTDVQPKDYANGATGLLKEQKKSIVDSPKMNKAS</sequence>
<evidence type="ECO:0000256" key="11">
    <source>
        <dbReference type="ARBA" id="ARBA00035703"/>
    </source>
</evidence>
<feature type="transmembrane region" description="Helical" evidence="14">
    <location>
        <begin position="6"/>
        <end position="25"/>
    </location>
</feature>
<proteinExistence type="inferred from homology"/>
<evidence type="ECO:0000256" key="5">
    <source>
        <dbReference type="ARBA" id="ARBA00022692"/>
    </source>
</evidence>
<keyword evidence="5 14" id="KW-0812">Transmembrane</keyword>
<dbReference type="Proteomes" id="UP000252479">
    <property type="component" value="Unassembled WGS sequence"/>
</dbReference>
<dbReference type="PANTHER" id="PTHR39579:SF1">
    <property type="entry name" value="INNER MEMBRANE PROTEIN YHCB"/>
    <property type="match status" value="1"/>
</dbReference>